<evidence type="ECO:0000313" key="3">
    <source>
        <dbReference type="EMBL" id="PRY94540.1"/>
    </source>
</evidence>
<sequence length="175" mass="18103">MRLLAALFLVALPAAAKAEPGALAWIRAGSSPADEVVKAGIWHPLGGTVLAIDPLTLLGSVHDPIPVPDRPARGVFGLRNLESGARTSAMMLVWSDAAPVGGEDLSTIGVDTGLAAFATPKDVEGLERHADDQGTSTPRRSRRSTPGRSSSTCPGRRPSPFRAAAGVTAAIRWPA</sequence>
<evidence type="ECO:0000256" key="2">
    <source>
        <dbReference type="SAM" id="SignalP"/>
    </source>
</evidence>
<evidence type="ECO:0000256" key="1">
    <source>
        <dbReference type="SAM" id="MobiDB-lite"/>
    </source>
</evidence>
<evidence type="ECO:0000313" key="4">
    <source>
        <dbReference type="Proteomes" id="UP000238801"/>
    </source>
</evidence>
<comment type="caution">
    <text evidence="3">The sequence shown here is derived from an EMBL/GenBank/DDBJ whole genome shotgun (WGS) entry which is preliminary data.</text>
</comment>
<accession>A0A2T0X6F9</accession>
<keyword evidence="4" id="KW-1185">Reference proteome</keyword>
<dbReference type="RefSeq" id="WP_106159032.1">
    <property type="nucleotide sequence ID" value="NZ_PVTT01000001.1"/>
</dbReference>
<proteinExistence type="predicted"/>
<protein>
    <submittedName>
        <fullName evidence="3">Uncharacterized protein</fullName>
    </submittedName>
</protein>
<gene>
    <name evidence="3" type="ORF">BCF33_0131</name>
</gene>
<dbReference type="EMBL" id="PVTT01000001">
    <property type="protein sequence ID" value="PRY94540.1"/>
    <property type="molecule type" value="Genomic_DNA"/>
</dbReference>
<dbReference type="Proteomes" id="UP000238801">
    <property type="component" value="Unassembled WGS sequence"/>
</dbReference>
<feature type="compositionally biased region" description="Basic and acidic residues" evidence="1">
    <location>
        <begin position="121"/>
        <end position="132"/>
    </location>
</feature>
<dbReference type="OrthoDB" id="9789980at2"/>
<feature type="region of interest" description="Disordered" evidence="1">
    <location>
        <begin position="121"/>
        <end position="167"/>
    </location>
</feature>
<feature type="chain" id="PRO_5015721405" evidence="2">
    <location>
        <begin position="19"/>
        <end position="175"/>
    </location>
</feature>
<keyword evidence="2" id="KW-0732">Signal</keyword>
<reference evidence="3 4" key="1">
    <citation type="submission" date="2018-03" db="EMBL/GenBank/DDBJ databases">
        <title>Genomic Encyclopedia of Archaeal and Bacterial Type Strains, Phase II (KMG-II): from individual species to whole genera.</title>
        <authorList>
            <person name="Goeker M."/>
        </authorList>
    </citation>
    <scope>NUCLEOTIDE SEQUENCE [LARGE SCALE GENOMIC DNA]</scope>
    <source>
        <strain evidence="3 4">DSM 29318</strain>
    </source>
</reference>
<organism evidence="3 4">
    <name type="scientific">Hasllibacter halocynthiae</name>
    <dbReference type="NCBI Taxonomy" id="595589"/>
    <lineage>
        <taxon>Bacteria</taxon>
        <taxon>Pseudomonadati</taxon>
        <taxon>Pseudomonadota</taxon>
        <taxon>Alphaproteobacteria</taxon>
        <taxon>Rhodobacterales</taxon>
        <taxon>Roseobacteraceae</taxon>
        <taxon>Hasllibacter</taxon>
    </lineage>
</organism>
<dbReference type="AlphaFoldDB" id="A0A2T0X6F9"/>
<feature type="signal peptide" evidence="2">
    <location>
        <begin position="1"/>
        <end position="18"/>
    </location>
</feature>
<name>A0A2T0X6F9_9RHOB</name>